<comment type="caution">
    <text evidence="2">The sequence shown here is derived from an EMBL/GenBank/DDBJ whole genome shotgun (WGS) entry which is preliminary data.</text>
</comment>
<reference evidence="2 3" key="1">
    <citation type="journal article" date="2011" name="Stand. Genomic Sci.">
        <title>Non-contiguous finished genome sequence and contextual data of the filamentous soil bacterium Ktedonobacter racemifer type strain (SOSP1-21).</title>
        <authorList>
            <person name="Chang Y.J."/>
            <person name="Land M."/>
            <person name="Hauser L."/>
            <person name="Chertkov O."/>
            <person name="Del Rio T.G."/>
            <person name="Nolan M."/>
            <person name="Copeland A."/>
            <person name="Tice H."/>
            <person name="Cheng J.F."/>
            <person name="Lucas S."/>
            <person name="Han C."/>
            <person name="Goodwin L."/>
            <person name="Pitluck S."/>
            <person name="Ivanova N."/>
            <person name="Ovchinikova G."/>
            <person name="Pati A."/>
            <person name="Chen A."/>
            <person name="Palaniappan K."/>
            <person name="Mavromatis K."/>
            <person name="Liolios K."/>
            <person name="Brettin T."/>
            <person name="Fiebig A."/>
            <person name="Rohde M."/>
            <person name="Abt B."/>
            <person name="Goker M."/>
            <person name="Detter J.C."/>
            <person name="Woyke T."/>
            <person name="Bristow J."/>
            <person name="Eisen J.A."/>
            <person name="Markowitz V."/>
            <person name="Hugenholtz P."/>
            <person name="Kyrpides N.C."/>
            <person name="Klenk H.P."/>
            <person name="Lapidus A."/>
        </authorList>
    </citation>
    <scope>NUCLEOTIDE SEQUENCE [LARGE SCALE GENOMIC DNA]</scope>
    <source>
        <strain evidence="3">DSM 44963</strain>
    </source>
</reference>
<dbReference type="Gene3D" id="3.40.50.1820">
    <property type="entry name" value="alpha/beta hydrolase"/>
    <property type="match status" value="1"/>
</dbReference>
<keyword evidence="2" id="KW-0378">Hydrolase</keyword>
<dbReference type="InParanoid" id="D6U2P6"/>
<dbReference type="GO" id="GO:0016787">
    <property type="term" value="F:hydrolase activity"/>
    <property type="evidence" value="ECO:0007669"/>
    <property type="project" value="UniProtKB-KW"/>
</dbReference>
<dbReference type="EMBL" id="ADVG01000004">
    <property type="protein sequence ID" value="EFH81010.1"/>
    <property type="molecule type" value="Genomic_DNA"/>
</dbReference>
<dbReference type="InterPro" id="IPR050266">
    <property type="entry name" value="AB_hydrolase_sf"/>
</dbReference>
<keyword evidence="3" id="KW-1185">Reference proteome</keyword>
<protein>
    <submittedName>
        <fullName evidence="2">Alpha/beta hydrolase fold protein</fullName>
    </submittedName>
</protein>
<accession>D6U2P6</accession>
<dbReference type="Proteomes" id="UP000004508">
    <property type="component" value="Unassembled WGS sequence"/>
</dbReference>
<dbReference type="SUPFAM" id="SSF53474">
    <property type="entry name" value="alpha/beta-Hydrolases"/>
    <property type="match status" value="1"/>
</dbReference>
<dbReference type="RefSeq" id="WP_007918126.1">
    <property type="nucleotide sequence ID" value="NZ_ADVG01000004.1"/>
</dbReference>
<dbReference type="STRING" id="485913.Krac_1668"/>
<sequence length="287" mass="32285">MECRVRDIPLSYESHGSGLPILLLHGYSADHRLMKGCMEPLFAHRPGWQRIYLDLPGMGQTPGNEHIKSTDDMLDVVIDFLDTVIGGEPFLLAGESYGGYLSRGVLQRKFDQVAGMALICPVIVGDRSQRDLPPRTVIVEDPSLLASLSERDAEEFGSGAVVQDAYTWQRSRDEVLSGVRIADEAFLERISQQYSYSFDVDALPHPFTKPVVMLVGRQDHVTGYRDAWRILENYPRATFAVLDRAGHNLQIEQPQLFNALIDEWLDRVQESLKQPAHPKVSLQAKRA</sequence>
<dbReference type="PANTHER" id="PTHR43798:SF6">
    <property type="entry name" value="HYDROLASE, PUTATIVE (AFU_ORTHOLOGUE AFUA_4G13070)-RELATED"/>
    <property type="match status" value="1"/>
</dbReference>
<dbReference type="OrthoDB" id="1376138at2"/>
<proteinExistence type="predicted"/>
<dbReference type="InterPro" id="IPR029058">
    <property type="entry name" value="AB_hydrolase_fold"/>
</dbReference>
<dbReference type="PANTHER" id="PTHR43798">
    <property type="entry name" value="MONOACYLGLYCEROL LIPASE"/>
    <property type="match status" value="1"/>
</dbReference>
<gene>
    <name evidence="2" type="ORF">Krac_1668</name>
</gene>
<feature type="domain" description="AB hydrolase-1" evidence="1">
    <location>
        <begin position="21"/>
        <end position="259"/>
    </location>
</feature>
<evidence type="ECO:0000313" key="2">
    <source>
        <dbReference type="EMBL" id="EFH81010.1"/>
    </source>
</evidence>
<name>D6U2P6_KTERA</name>
<evidence type="ECO:0000313" key="3">
    <source>
        <dbReference type="Proteomes" id="UP000004508"/>
    </source>
</evidence>
<dbReference type="AlphaFoldDB" id="D6U2P6"/>
<dbReference type="Pfam" id="PF12697">
    <property type="entry name" value="Abhydrolase_6"/>
    <property type="match status" value="1"/>
</dbReference>
<organism evidence="2 3">
    <name type="scientific">Ktedonobacter racemifer DSM 44963</name>
    <dbReference type="NCBI Taxonomy" id="485913"/>
    <lineage>
        <taxon>Bacteria</taxon>
        <taxon>Bacillati</taxon>
        <taxon>Chloroflexota</taxon>
        <taxon>Ktedonobacteria</taxon>
        <taxon>Ktedonobacterales</taxon>
        <taxon>Ktedonobacteraceae</taxon>
        <taxon>Ktedonobacter</taxon>
    </lineage>
</organism>
<dbReference type="InterPro" id="IPR000073">
    <property type="entry name" value="AB_hydrolase_1"/>
</dbReference>
<dbReference type="eggNOG" id="COG0596">
    <property type="taxonomic scope" value="Bacteria"/>
</dbReference>
<evidence type="ECO:0000259" key="1">
    <source>
        <dbReference type="Pfam" id="PF12697"/>
    </source>
</evidence>